<sequence length="498" mass="49188">MPEWSLPLIGAAGIALLLVLVIRFKVQAFAALLVTALVVGLVAGLPLATVPAEGDTPAQLGVVDAIIAGMGGTLGSVAILVALGAMIGKIIELSGGAESLAGRFAHLLGPRRVAGALTAAAGVLAIPVFFDVGFIILVPIIYGFCKATGVSPVRYGLPVAGLMLAVHVAVPPHPGVVGGAAVLGADVGWLTVLGLVICAPVGVVAHLLSKRINRADMEMLPATREQFESFGSAGGTTTAAVGGGTTAVAERTATGGTGEAGGSASGGLAPGERAPGAGTVLTIVLVPLLLIMLGTVGATVLPEGSTLRGVAGLVGAPVVALLVALALAGVLLGIRRGWGAERLGEVMESSLPPAAVVILVTGAGGAFARVLTESGVGTSLSDLLTSLGLPLLVAAYLISLTLRAAQGSATVAIITAAGLTAGAVTQADLGVLHTALLTLAICFGALGLSHVNDSGFWVVTRYLGMSVADGLRRWTVLTTVLSLVGFAIVGLLWVVVPG</sequence>
<keyword evidence="3" id="KW-1185">Reference proteome</keyword>
<organism evidence="2 3">
    <name type="scientific">Pseudokineococcus lusitanus</name>
    <dbReference type="NCBI Taxonomy" id="763993"/>
    <lineage>
        <taxon>Bacteria</taxon>
        <taxon>Bacillati</taxon>
        <taxon>Actinomycetota</taxon>
        <taxon>Actinomycetes</taxon>
        <taxon>Kineosporiales</taxon>
        <taxon>Kineosporiaceae</taxon>
        <taxon>Pseudokineococcus</taxon>
    </lineage>
</organism>
<dbReference type="PANTHER" id="PTHR30354:SF25">
    <property type="entry name" value="INNER MEMBRANE PERMEASE YGBN"/>
    <property type="match status" value="1"/>
</dbReference>
<evidence type="ECO:0000313" key="2">
    <source>
        <dbReference type="EMBL" id="ROP34593.1"/>
    </source>
</evidence>
<feature type="transmembrane region" description="Helical" evidence="1">
    <location>
        <begin position="474"/>
        <end position="496"/>
    </location>
</feature>
<feature type="transmembrane region" description="Helical" evidence="1">
    <location>
        <begin position="383"/>
        <end position="402"/>
    </location>
</feature>
<dbReference type="PANTHER" id="PTHR30354">
    <property type="entry name" value="GNT FAMILY GLUCONATE TRANSPORTER"/>
    <property type="match status" value="1"/>
</dbReference>
<dbReference type="Pfam" id="PF02447">
    <property type="entry name" value="GntP_permease"/>
    <property type="match status" value="2"/>
</dbReference>
<feature type="transmembrane region" description="Helical" evidence="1">
    <location>
        <begin position="6"/>
        <end position="22"/>
    </location>
</feature>
<feature type="transmembrane region" description="Helical" evidence="1">
    <location>
        <begin position="29"/>
        <end position="48"/>
    </location>
</feature>
<accession>A0A3N1GWF6</accession>
<dbReference type="PIRSF" id="PIRSF002746">
    <property type="entry name" value="Gluconate_transporter"/>
    <property type="match status" value="1"/>
</dbReference>
<evidence type="ECO:0000313" key="3">
    <source>
        <dbReference type="Proteomes" id="UP000276232"/>
    </source>
</evidence>
<keyword evidence="1" id="KW-0472">Membrane</keyword>
<keyword evidence="1" id="KW-0812">Transmembrane</keyword>
<feature type="transmembrane region" description="Helical" evidence="1">
    <location>
        <begin position="60"/>
        <end position="83"/>
    </location>
</feature>
<feature type="transmembrane region" description="Helical" evidence="1">
    <location>
        <begin position="280"/>
        <end position="301"/>
    </location>
</feature>
<dbReference type="AlphaFoldDB" id="A0A3N1GWF6"/>
<dbReference type="GO" id="GO:0005886">
    <property type="term" value="C:plasma membrane"/>
    <property type="evidence" value="ECO:0007669"/>
    <property type="project" value="TreeGrafter"/>
</dbReference>
<feature type="transmembrane region" description="Helical" evidence="1">
    <location>
        <begin position="187"/>
        <end position="209"/>
    </location>
</feature>
<dbReference type="EMBL" id="RJKN01000006">
    <property type="protein sequence ID" value="ROP34593.1"/>
    <property type="molecule type" value="Genomic_DNA"/>
</dbReference>
<keyword evidence="1" id="KW-1133">Transmembrane helix</keyword>
<feature type="transmembrane region" description="Helical" evidence="1">
    <location>
        <begin position="354"/>
        <end position="371"/>
    </location>
</feature>
<feature type="transmembrane region" description="Helical" evidence="1">
    <location>
        <begin position="409"/>
        <end position="425"/>
    </location>
</feature>
<dbReference type="InParanoid" id="A0A3N1GWF6"/>
<dbReference type="NCBIfam" id="NF007332">
    <property type="entry name" value="PRK09821.1"/>
    <property type="match status" value="1"/>
</dbReference>
<proteinExistence type="predicted"/>
<dbReference type="InterPro" id="IPR003474">
    <property type="entry name" value="Glcn_transporter"/>
</dbReference>
<protein>
    <submittedName>
        <fullName evidence="2">GntP family gluconate:H+ symporter</fullName>
    </submittedName>
</protein>
<dbReference type="OrthoDB" id="4325159at2"/>
<gene>
    <name evidence="2" type="ORF">EDC03_2408</name>
</gene>
<feature type="transmembrane region" description="Helical" evidence="1">
    <location>
        <begin position="313"/>
        <end position="334"/>
    </location>
</feature>
<feature type="transmembrane region" description="Helical" evidence="1">
    <location>
        <begin position="113"/>
        <end position="142"/>
    </location>
</feature>
<dbReference type="Proteomes" id="UP000276232">
    <property type="component" value="Unassembled WGS sequence"/>
</dbReference>
<name>A0A3N1GWF6_9ACTN</name>
<dbReference type="RefSeq" id="WP_123380496.1">
    <property type="nucleotide sequence ID" value="NZ_RJKN01000006.1"/>
</dbReference>
<reference evidence="2 3" key="1">
    <citation type="journal article" date="2015" name="Stand. Genomic Sci.">
        <title>Genomic Encyclopedia of Bacterial and Archaeal Type Strains, Phase III: the genomes of soil and plant-associated and newly described type strains.</title>
        <authorList>
            <person name="Whitman W.B."/>
            <person name="Woyke T."/>
            <person name="Klenk H.P."/>
            <person name="Zhou Y."/>
            <person name="Lilburn T.G."/>
            <person name="Beck B.J."/>
            <person name="De Vos P."/>
            <person name="Vandamme P."/>
            <person name="Eisen J.A."/>
            <person name="Garrity G."/>
            <person name="Hugenholtz P."/>
            <person name="Kyrpides N.C."/>
        </authorList>
    </citation>
    <scope>NUCLEOTIDE SEQUENCE [LARGE SCALE GENOMIC DNA]</scope>
    <source>
        <strain evidence="2 3">CECT 7306</strain>
    </source>
</reference>
<dbReference type="GO" id="GO:0015128">
    <property type="term" value="F:gluconate transmembrane transporter activity"/>
    <property type="evidence" value="ECO:0007669"/>
    <property type="project" value="InterPro"/>
</dbReference>
<comment type="caution">
    <text evidence="2">The sequence shown here is derived from an EMBL/GenBank/DDBJ whole genome shotgun (WGS) entry which is preliminary data.</text>
</comment>
<evidence type="ECO:0000256" key="1">
    <source>
        <dbReference type="SAM" id="Phobius"/>
    </source>
</evidence>
<feature type="transmembrane region" description="Helical" evidence="1">
    <location>
        <begin position="431"/>
        <end position="453"/>
    </location>
</feature>